<dbReference type="Proteomes" id="UP000765845">
    <property type="component" value="Unassembled WGS sequence"/>
</dbReference>
<dbReference type="PRINTS" id="PR00081">
    <property type="entry name" value="GDHRDH"/>
</dbReference>
<reference evidence="3 4" key="1">
    <citation type="submission" date="2020-04" db="EMBL/GenBank/DDBJ databases">
        <authorList>
            <person name="Yoon J."/>
        </authorList>
    </citation>
    <scope>NUCLEOTIDE SEQUENCE [LARGE SCALE GENOMIC DNA]</scope>
    <source>
        <strain evidence="3 4">KMU-166</strain>
    </source>
</reference>
<dbReference type="SUPFAM" id="SSF51735">
    <property type="entry name" value="NAD(P)-binding Rossmann-fold domains"/>
    <property type="match status" value="1"/>
</dbReference>
<dbReference type="PANTHER" id="PTHR43296:SF2">
    <property type="entry name" value="PEROXISOMAL 2,4-DIENOYL-COA REDUCTASE [(3E)-ENOYL-COA-PRODUCING]"/>
    <property type="match status" value="1"/>
</dbReference>
<dbReference type="InterPro" id="IPR036291">
    <property type="entry name" value="NAD(P)-bd_dom_sf"/>
</dbReference>
<accession>A0ABX1GJB9</accession>
<dbReference type="NCBIfam" id="NF005752">
    <property type="entry name" value="PRK07576.1"/>
    <property type="match status" value="1"/>
</dbReference>
<evidence type="ECO:0000256" key="1">
    <source>
        <dbReference type="ARBA" id="ARBA00022857"/>
    </source>
</evidence>
<keyword evidence="1" id="KW-0521">NADP</keyword>
<protein>
    <submittedName>
        <fullName evidence="3">SDR family oxidoreductase</fullName>
    </submittedName>
</protein>
<dbReference type="EMBL" id="JAAWWK010000007">
    <property type="protein sequence ID" value="NKI19303.1"/>
    <property type="molecule type" value="Genomic_DNA"/>
</dbReference>
<dbReference type="PANTHER" id="PTHR43296">
    <property type="entry name" value="PEROXISOMAL 2,4-DIENOYL-COA REDUCTASE"/>
    <property type="match status" value="1"/>
</dbReference>
<evidence type="ECO:0000313" key="3">
    <source>
        <dbReference type="EMBL" id="NKI19303.1"/>
    </source>
</evidence>
<organism evidence="3 4">
    <name type="scientific">Spongiibacter thalassae</name>
    <dbReference type="NCBI Taxonomy" id="2721624"/>
    <lineage>
        <taxon>Bacteria</taxon>
        <taxon>Pseudomonadati</taxon>
        <taxon>Pseudomonadota</taxon>
        <taxon>Gammaproteobacteria</taxon>
        <taxon>Cellvibrionales</taxon>
        <taxon>Spongiibacteraceae</taxon>
        <taxon>Spongiibacter</taxon>
    </lineage>
</organism>
<keyword evidence="2" id="KW-0560">Oxidoreductase</keyword>
<comment type="caution">
    <text evidence="3">The sequence shown here is derived from an EMBL/GenBank/DDBJ whole genome shotgun (WGS) entry which is preliminary data.</text>
</comment>
<name>A0ABX1GJB9_9GAMM</name>
<sequence>MFKESILAGKTAFISGGTSGINLGIAKALAQHGASVAVIGRNPERGEAAAAEIREAGAPTSLFFSVDVRDYDAVNQAMKDTVAQTKSLDIVIAGAAGNFFAPAVDISPNGFKTIVDIDLLGTYHVFRAGFDHCSKPGSSFIAITAPQAVNPTPLQAHVCAAKAGVNALLKTLAMEWGPAGVRVNGIAPGLTGDTEGLKRLFATDPEGGQKMIDALPIRRLGEVRDIGDAAIYLSSEVGKYVNGTVIDVDGGYQLGDASLDCLTSSKKKP</sequence>
<dbReference type="RefSeq" id="WP_168451824.1">
    <property type="nucleotide sequence ID" value="NZ_JAAWWK010000007.1"/>
</dbReference>
<keyword evidence="4" id="KW-1185">Reference proteome</keyword>
<proteinExistence type="predicted"/>
<gene>
    <name evidence="3" type="ORF">HCU74_17995</name>
</gene>
<evidence type="ECO:0000313" key="4">
    <source>
        <dbReference type="Proteomes" id="UP000765845"/>
    </source>
</evidence>
<dbReference type="Gene3D" id="3.40.50.720">
    <property type="entry name" value="NAD(P)-binding Rossmann-like Domain"/>
    <property type="match status" value="1"/>
</dbReference>
<dbReference type="InterPro" id="IPR002347">
    <property type="entry name" value="SDR_fam"/>
</dbReference>
<dbReference type="Pfam" id="PF13561">
    <property type="entry name" value="adh_short_C2"/>
    <property type="match status" value="1"/>
</dbReference>
<evidence type="ECO:0000256" key="2">
    <source>
        <dbReference type="ARBA" id="ARBA00023002"/>
    </source>
</evidence>
<dbReference type="InterPro" id="IPR045017">
    <property type="entry name" value="DECR2-like"/>
</dbReference>